<protein>
    <recommendedName>
        <fullName evidence="5">Protein FAM221B</fullName>
    </recommendedName>
</protein>
<dbReference type="InterPro" id="IPR026755">
    <property type="entry name" value="Fam221a/b"/>
</dbReference>
<evidence type="ECO:0000313" key="4">
    <source>
        <dbReference type="WBParaSite" id="TREG1_106190.1"/>
    </source>
</evidence>
<feature type="region of interest" description="Disordered" evidence="2">
    <location>
        <begin position="280"/>
        <end position="314"/>
    </location>
</feature>
<feature type="compositionally biased region" description="Basic and acidic residues" evidence="2">
    <location>
        <begin position="1"/>
        <end position="13"/>
    </location>
</feature>
<feature type="region of interest" description="Disordered" evidence="2">
    <location>
        <begin position="1"/>
        <end position="44"/>
    </location>
</feature>
<accession>A0AA85IMN3</accession>
<comment type="similarity">
    <text evidence="1">Belongs to the FAM221 family.</text>
</comment>
<name>A0AA85IMN3_TRIRE</name>
<evidence type="ECO:0008006" key="5">
    <source>
        <dbReference type="Google" id="ProtNLM"/>
    </source>
</evidence>
<sequence>MDKKMDKKSDKIVPRKQMGIRQAREDSDRPFFPTGRDGNIIPGTYKTPVGEVRIKKIEPPKSFDVISLARSMNEDFAAKTKQLFNPEVEAVREAIRTGTYIAYRPTDKPWDQQDCQRVCSTSRCFCGHLLNLHETFTGKQLSLKCQQAGCICKGFKFIPSRPEEVGEYWLVKRRDFDRNTYRVKCKCKHTHEEHVADPTPYRCNAKGCGCLGFSSAFLCAACDKHWNEHQTVIETESERKAQGRPVGEAWFPFAELPELAKIALTGIDNPDIQTLADALPPETRQNFLEQQEQQQQQLQQPKNQRALPDPKSRR</sequence>
<dbReference type="Proteomes" id="UP000050795">
    <property type="component" value="Unassembled WGS sequence"/>
</dbReference>
<dbReference type="WBParaSite" id="TREG1_106190.1">
    <property type="protein sequence ID" value="TREG1_106190.1"/>
    <property type="gene ID" value="TREG1_106190"/>
</dbReference>
<reference evidence="4" key="2">
    <citation type="submission" date="2023-11" db="UniProtKB">
        <authorList>
            <consortium name="WormBaseParasite"/>
        </authorList>
    </citation>
    <scope>IDENTIFICATION</scope>
</reference>
<evidence type="ECO:0000256" key="2">
    <source>
        <dbReference type="SAM" id="MobiDB-lite"/>
    </source>
</evidence>
<evidence type="ECO:0000313" key="3">
    <source>
        <dbReference type="Proteomes" id="UP000050795"/>
    </source>
</evidence>
<feature type="compositionally biased region" description="Low complexity" evidence="2">
    <location>
        <begin position="288"/>
        <end position="300"/>
    </location>
</feature>
<dbReference type="PANTHER" id="PTHR31214:SF3">
    <property type="entry name" value="PROTEIN FAM221B"/>
    <property type="match status" value="1"/>
</dbReference>
<dbReference type="AlphaFoldDB" id="A0AA85IMN3"/>
<reference evidence="3" key="1">
    <citation type="submission" date="2022-06" db="EMBL/GenBank/DDBJ databases">
        <authorList>
            <person name="Berger JAMES D."/>
            <person name="Berger JAMES D."/>
        </authorList>
    </citation>
    <scope>NUCLEOTIDE SEQUENCE [LARGE SCALE GENOMIC DNA]</scope>
</reference>
<keyword evidence="3" id="KW-1185">Reference proteome</keyword>
<proteinExistence type="inferred from homology"/>
<evidence type="ECO:0000256" key="1">
    <source>
        <dbReference type="ARBA" id="ARBA00011026"/>
    </source>
</evidence>
<dbReference type="PANTHER" id="PTHR31214">
    <property type="entry name" value="PROTEIN FAM221A-RELATED"/>
    <property type="match status" value="1"/>
</dbReference>
<organism evidence="3 4">
    <name type="scientific">Trichobilharzia regenti</name>
    <name type="common">Nasal bird schistosome</name>
    <dbReference type="NCBI Taxonomy" id="157069"/>
    <lineage>
        <taxon>Eukaryota</taxon>
        <taxon>Metazoa</taxon>
        <taxon>Spiralia</taxon>
        <taxon>Lophotrochozoa</taxon>
        <taxon>Platyhelminthes</taxon>
        <taxon>Trematoda</taxon>
        <taxon>Digenea</taxon>
        <taxon>Strigeidida</taxon>
        <taxon>Schistosomatoidea</taxon>
        <taxon>Schistosomatidae</taxon>
        <taxon>Trichobilharzia</taxon>
    </lineage>
</organism>
<dbReference type="Pfam" id="PF14753">
    <property type="entry name" value="FAM221"/>
    <property type="match status" value="1"/>
</dbReference>